<proteinExistence type="predicted"/>
<dbReference type="RefSeq" id="WP_198478126.1">
    <property type="nucleotide sequence ID" value="NZ_JADGMQ010000019.1"/>
</dbReference>
<protein>
    <submittedName>
        <fullName evidence="1">Uncharacterized protein</fullName>
    </submittedName>
</protein>
<evidence type="ECO:0000313" key="2">
    <source>
        <dbReference type="Proteomes" id="UP000601789"/>
    </source>
</evidence>
<accession>A0ABS0SH10</accession>
<dbReference type="Pfam" id="PF20132">
    <property type="entry name" value="DUF6522"/>
    <property type="match status" value="1"/>
</dbReference>
<sequence>MTWGELVLSDASGDFTLEAAVVAQGLGWSQHELQTHMRRGHVISRVERGEGEDEGRWRLSLRCGNRLWRAVVTQEGVMIEHEVAFTHHPA</sequence>
<dbReference type="EMBL" id="JADGMQ010000019">
    <property type="protein sequence ID" value="MBI1622587.1"/>
    <property type="molecule type" value="Genomic_DNA"/>
</dbReference>
<comment type="caution">
    <text evidence="1">The sequence shown here is derived from an EMBL/GenBank/DDBJ whole genome shotgun (WGS) entry which is preliminary data.</text>
</comment>
<organism evidence="1 2">
    <name type="scientific">Aquamicrobium zhengzhouense</name>
    <dbReference type="NCBI Taxonomy" id="2781738"/>
    <lineage>
        <taxon>Bacteria</taxon>
        <taxon>Pseudomonadati</taxon>
        <taxon>Pseudomonadota</taxon>
        <taxon>Alphaproteobacteria</taxon>
        <taxon>Hyphomicrobiales</taxon>
        <taxon>Phyllobacteriaceae</taxon>
        <taxon>Aquamicrobium</taxon>
    </lineage>
</organism>
<gene>
    <name evidence="1" type="ORF">IOD40_18180</name>
</gene>
<reference evidence="1 2" key="1">
    <citation type="submission" date="2020-10" db="EMBL/GenBank/DDBJ databases">
        <title>Aquamicrobium zhengzhouensis sp. nov., a exopolysaccharide producing bacterium isolated from farmland soil.</title>
        <authorList>
            <person name="Wang X."/>
        </authorList>
    </citation>
    <scope>NUCLEOTIDE SEQUENCE [LARGE SCALE GENOMIC DNA]</scope>
    <source>
        <strain evidence="2">cd-1</strain>
    </source>
</reference>
<name>A0ABS0SH10_9HYPH</name>
<dbReference type="Proteomes" id="UP000601789">
    <property type="component" value="Unassembled WGS sequence"/>
</dbReference>
<dbReference type="InterPro" id="IPR045389">
    <property type="entry name" value="DUF6522"/>
</dbReference>
<evidence type="ECO:0000313" key="1">
    <source>
        <dbReference type="EMBL" id="MBI1622587.1"/>
    </source>
</evidence>
<keyword evidence="2" id="KW-1185">Reference proteome</keyword>